<feature type="transmembrane region" description="Helical" evidence="6">
    <location>
        <begin position="120"/>
        <end position="140"/>
    </location>
</feature>
<feature type="transmembrane region" description="Helical" evidence="6">
    <location>
        <begin position="338"/>
        <end position="363"/>
    </location>
</feature>
<feature type="domain" description="Major facilitator superfamily (MFS) profile" evidence="7">
    <location>
        <begin position="86"/>
        <end position="546"/>
    </location>
</feature>
<comment type="subcellular location">
    <subcellularLocation>
        <location evidence="1">Membrane</location>
        <topology evidence="1">Multi-pass membrane protein</topology>
    </subcellularLocation>
</comment>
<reference evidence="8" key="1">
    <citation type="submission" date="2015-10" db="EMBL/GenBank/DDBJ databases">
        <authorList>
            <person name="Regsiter A."/>
            <person name="william w."/>
        </authorList>
    </citation>
    <scope>NUCLEOTIDE SEQUENCE</scope>
    <source>
        <strain evidence="8">Montdore</strain>
    </source>
</reference>
<feature type="transmembrane region" description="Helical" evidence="6">
    <location>
        <begin position="177"/>
        <end position="202"/>
    </location>
</feature>
<dbReference type="PANTHER" id="PTHR23502:SF5">
    <property type="entry name" value="QUINIDINE RESISTANCE PROTEIN 3"/>
    <property type="match status" value="1"/>
</dbReference>
<keyword evidence="9" id="KW-1185">Reference proteome</keyword>
<dbReference type="CDD" id="cd17323">
    <property type="entry name" value="MFS_Tpo1_MDR_like"/>
    <property type="match status" value="1"/>
</dbReference>
<keyword evidence="3 6" id="KW-1133">Transmembrane helix</keyword>
<dbReference type="Gene3D" id="1.20.1720.10">
    <property type="entry name" value="Multidrug resistance protein D"/>
    <property type="match status" value="1"/>
</dbReference>
<dbReference type="Gene3D" id="1.20.1250.20">
    <property type="entry name" value="MFS general substrate transporter like domains"/>
    <property type="match status" value="1"/>
</dbReference>
<evidence type="ECO:0000256" key="2">
    <source>
        <dbReference type="ARBA" id="ARBA00022692"/>
    </source>
</evidence>
<proteinExistence type="predicted"/>
<feature type="transmembrane region" description="Helical" evidence="6">
    <location>
        <begin position="522"/>
        <end position="541"/>
    </location>
</feature>
<dbReference type="PANTHER" id="PTHR23502">
    <property type="entry name" value="MAJOR FACILITATOR SUPERFAMILY"/>
    <property type="match status" value="1"/>
</dbReference>
<dbReference type="InterPro" id="IPR011701">
    <property type="entry name" value="MFS"/>
</dbReference>
<evidence type="ECO:0000256" key="3">
    <source>
        <dbReference type="ARBA" id="ARBA00022989"/>
    </source>
</evidence>
<feature type="compositionally biased region" description="Low complexity" evidence="5">
    <location>
        <begin position="18"/>
        <end position="32"/>
    </location>
</feature>
<evidence type="ECO:0000256" key="1">
    <source>
        <dbReference type="ARBA" id="ARBA00004141"/>
    </source>
</evidence>
<keyword evidence="2 6" id="KW-0812">Transmembrane</keyword>
<feature type="transmembrane region" description="Helical" evidence="6">
    <location>
        <begin position="152"/>
        <end position="171"/>
    </location>
</feature>
<dbReference type="GO" id="GO:0010509">
    <property type="term" value="P:intracellular polyamine homeostasis"/>
    <property type="evidence" value="ECO:0007669"/>
    <property type="project" value="TreeGrafter"/>
</dbReference>
<dbReference type="PROSITE" id="PS50850">
    <property type="entry name" value="MFS"/>
    <property type="match status" value="1"/>
</dbReference>
<feature type="compositionally biased region" description="Polar residues" evidence="5">
    <location>
        <begin position="1"/>
        <end position="10"/>
    </location>
</feature>
<feature type="transmembrane region" description="Helical" evidence="6">
    <location>
        <begin position="489"/>
        <end position="510"/>
    </location>
</feature>
<dbReference type="InterPro" id="IPR020846">
    <property type="entry name" value="MFS_dom"/>
</dbReference>
<dbReference type="Pfam" id="PF07690">
    <property type="entry name" value="MFS_1"/>
    <property type="match status" value="1"/>
</dbReference>
<dbReference type="Proteomes" id="UP001412239">
    <property type="component" value="Unassembled WGS sequence"/>
</dbReference>
<organism evidence="8 9">
    <name type="scientific">Tuber aestivum</name>
    <name type="common">summer truffle</name>
    <dbReference type="NCBI Taxonomy" id="59557"/>
    <lineage>
        <taxon>Eukaryota</taxon>
        <taxon>Fungi</taxon>
        <taxon>Dikarya</taxon>
        <taxon>Ascomycota</taxon>
        <taxon>Pezizomycotina</taxon>
        <taxon>Pezizomycetes</taxon>
        <taxon>Pezizales</taxon>
        <taxon>Tuberaceae</taxon>
        <taxon>Tuber</taxon>
    </lineage>
</organism>
<name>A0A292Q8J9_9PEZI</name>
<feature type="transmembrane region" description="Helical" evidence="6">
    <location>
        <begin position="214"/>
        <end position="237"/>
    </location>
</feature>
<evidence type="ECO:0000259" key="7">
    <source>
        <dbReference type="PROSITE" id="PS50850"/>
    </source>
</evidence>
<evidence type="ECO:0000256" key="6">
    <source>
        <dbReference type="SAM" id="Phobius"/>
    </source>
</evidence>
<protein>
    <recommendedName>
        <fullName evidence="7">Major facilitator superfamily (MFS) profile domain-containing protein</fullName>
    </recommendedName>
</protein>
<feature type="region of interest" description="Disordered" evidence="5">
    <location>
        <begin position="1"/>
        <end position="42"/>
    </location>
</feature>
<evidence type="ECO:0000313" key="9">
    <source>
        <dbReference type="Proteomes" id="UP001412239"/>
    </source>
</evidence>
<feature type="transmembrane region" description="Helical" evidence="6">
    <location>
        <begin position="243"/>
        <end position="261"/>
    </location>
</feature>
<feature type="region of interest" description="Disordered" evidence="5">
    <location>
        <begin position="270"/>
        <end position="297"/>
    </location>
</feature>
<accession>A0A292Q8J9</accession>
<evidence type="ECO:0000256" key="5">
    <source>
        <dbReference type="SAM" id="MobiDB-lite"/>
    </source>
</evidence>
<feature type="transmembrane region" description="Helical" evidence="6">
    <location>
        <begin position="369"/>
        <end position="393"/>
    </location>
</feature>
<evidence type="ECO:0000256" key="4">
    <source>
        <dbReference type="ARBA" id="ARBA00023136"/>
    </source>
</evidence>
<dbReference type="EMBL" id="LN890948">
    <property type="protein sequence ID" value="CUS15275.1"/>
    <property type="molecule type" value="Genomic_DNA"/>
</dbReference>
<keyword evidence="4 6" id="KW-0472">Membrane</keyword>
<dbReference type="SUPFAM" id="SSF103473">
    <property type="entry name" value="MFS general substrate transporter"/>
    <property type="match status" value="1"/>
</dbReference>
<sequence length="558" mass="60806">MEGAKTTRSSIAEVVTESNSSPSSSNSSASIHNNDRERYPPPAARVVTNRSCVVPWSKRRGMFGQLALVPEIEDARDYGMLIKYLITILVAAAGSTAPMASTILIPALSEVSASLHSTQVKANLSVSLYMLSMAIFPLWWSSISERKGRRTVYITSFSLFTVFTICCAISTNISMLIVFRVASGAAASSVQAVGAGSVADIWQVSERGKAMGWFYLGPLCGPLLGPILGGILTQGFGWKGTQWFLTIFGLVLLLGMLFCLPETLRTQDRPKDGHVELPDLNDDELSTEDGTMEPPGLQLTASRVSRRTLKRSKHWIKTAKIILVDPLKSLLYLRFPPVLLTVIYAGVTFATLYMLNISLQIAYSGDPYYYSPLVVGLLFIPNSLGYITASVAGGRWSDSIMRRAATKRRAAAGGDESTPLEYRPEDRMGVNAWIAAITVPSTLICYGWIVKQGYHWAAPLPFTLIFGFGSMLALGMAMTMLTEFVPGRASSAVAVNNFVRNIFACIGGTLTEPITDAIGSGWLFTILGILASVSLGVIWAMHRYGPKWRAELHKYSFM</sequence>
<dbReference type="InterPro" id="IPR036259">
    <property type="entry name" value="MFS_trans_sf"/>
</dbReference>
<feature type="transmembrane region" description="Helical" evidence="6">
    <location>
        <begin position="456"/>
        <end position="477"/>
    </location>
</feature>
<dbReference type="GO" id="GO:0005886">
    <property type="term" value="C:plasma membrane"/>
    <property type="evidence" value="ECO:0007669"/>
    <property type="project" value="TreeGrafter"/>
</dbReference>
<feature type="transmembrane region" description="Helical" evidence="6">
    <location>
        <begin position="430"/>
        <end position="450"/>
    </location>
</feature>
<evidence type="ECO:0000313" key="8">
    <source>
        <dbReference type="EMBL" id="CUS15275.1"/>
    </source>
</evidence>
<dbReference type="GO" id="GO:0015203">
    <property type="term" value="F:polyamine transmembrane transporter activity"/>
    <property type="evidence" value="ECO:0007669"/>
    <property type="project" value="TreeGrafter"/>
</dbReference>
<dbReference type="AlphaFoldDB" id="A0A292Q8J9"/>
<feature type="transmembrane region" description="Helical" evidence="6">
    <location>
        <begin position="84"/>
        <end position="108"/>
    </location>
</feature>
<gene>
    <name evidence="8" type="ORF">GSTUAT00000532001</name>
</gene>
<feature type="compositionally biased region" description="Acidic residues" evidence="5">
    <location>
        <begin position="279"/>
        <end position="291"/>
    </location>
</feature>